<evidence type="ECO:0000313" key="2">
    <source>
        <dbReference type="EMBL" id="RFU23660.1"/>
    </source>
</evidence>
<evidence type="ECO:0000256" key="1">
    <source>
        <dbReference type="SAM" id="MobiDB-lite"/>
    </source>
</evidence>
<reference evidence="2 3" key="1">
    <citation type="submission" date="2018-05" db="EMBL/GenBank/DDBJ databases">
        <title>Draft genome sequence of Scytalidium lignicola DSM 105466, a ubiquitous saprotrophic fungus.</title>
        <authorList>
            <person name="Buettner E."/>
            <person name="Gebauer A.M."/>
            <person name="Hofrichter M."/>
            <person name="Liers C."/>
            <person name="Kellner H."/>
        </authorList>
    </citation>
    <scope>NUCLEOTIDE SEQUENCE [LARGE SCALE GENOMIC DNA]</scope>
    <source>
        <strain evidence="2 3">DSM 105466</strain>
    </source>
</reference>
<protein>
    <submittedName>
        <fullName evidence="2">Uncharacterized protein</fullName>
    </submittedName>
</protein>
<dbReference type="OrthoDB" id="5403157at2759"/>
<organism evidence="2 3">
    <name type="scientific">Scytalidium lignicola</name>
    <name type="common">Hyphomycete</name>
    <dbReference type="NCBI Taxonomy" id="5539"/>
    <lineage>
        <taxon>Eukaryota</taxon>
        <taxon>Fungi</taxon>
        <taxon>Dikarya</taxon>
        <taxon>Ascomycota</taxon>
        <taxon>Pezizomycotina</taxon>
        <taxon>Leotiomycetes</taxon>
        <taxon>Leotiomycetes incertae sedis</taxon>
        <taxon>Scytalidium</taxon>
    </lineage>
</organism>
<comment type="caution">
    <text evidence="2">The sequence shown here is derived from an EMBL/GenBank/DDBJ whole genome shotgun (WGS) entry which is preliminary data.</text>
</comment>
<feature type="compositionally biased region" description="Polar residues" evidence="1">
    <location>
        <begin position="16"/>
        <end position="29"/>
    </location>
</feature>
<accession>A0A3E2GRE1</accession>
<name>A0A3E2GRE1_SCYLI</name>
<dbReference type="AlphaFoldDB" id="A0A3E2GRE1"/>
<dbReference type="EMBL" id="NCSJ02000666">
    <property type="protein sequence ID" value="RFU23660.1"/>
    <property type="molecule type" value="Genomic_DNA"/>
</dbReference>
<feature type="compositionally biased region" description="Low complexity" evidence="1">
    <location>
        <begin position="147"/>
        <end position="158"/>
    </location>
</feature>
<proteinExistence type="predicted"/>
<evidence type="ECO:0000313" key="3">
    <source>
        <dbReference type="Proteomes" id="UP000258309"/>
    </source>
</evidence>
<feature type="compositionally biased region" description="Basic and acidic residues" evidence="1">
    <location>
        <begin position="68"/>
        <end position="86"/>
    </location>
</feature>
<feature type="compositionally biased region" description="Polar residues" evidence="1">
    <location>
        <begin position="91"/>
        <end position="134"/>
    </location>
</feature>
<feature type="compositionally biased region" description="Low complexity" evidence="1">
    <location>
        <begin position="254"/>
        <end position="272"/>
    </location>
</feature>
<feature type="region of interest" description="Disordered" evidence="1">
    <location>
        <begin position="1"/>
        <end position="188"/>
    </location>
</feature>
<keyword evidence="3" id="KW-1185">Reference proteome</keyword>
<dbReference type="OMA" id="NHARRED"/>
<gene>
    <name evidence="2" type="ORF">B7463_g12678</name>
</gene>
<feature type="non-terminal residue" evidence="2">
    <location>
        <position position="1"/>
    </location>
</feature>
<dbReference type="Proteomes" id="UP000258309">
    <property type="component" value="Unassembled WGS sequence"/>
</dbReference>
<sequence>RSGRETPGSPGFHKSAITSEPAQVRASTPNKKRSKPIAIELPSRSAGAASSYTPLSARGDLQGGYFPNHEEHRSSYRPHPFGDNHGKLINRGSTPSSPLYTSSVESSPTLGPTSPSALSSSFINSPAAPSSSTMPFGKYHPSNYKVAPTKASTSSSATAPPPELSLPLAAKKNNKTHNQNRNSDVKRKLQQYQREMIEQAKLASAVSSGEASAPKPVSPRLLPLGSPGPITPLELEESLHAGYLVAGALGRGTARSSRPSSMGASADSSGASTQREQEAIERMIKVEEERWAKEAGNGHAARV</sequence>
<feature type="region of interest" description="Disordered" evidence="1">
    <location>
        <begin position="203"/>
        <end position="224"/>
    </location>
</feature>
<feature type="non-terminal residue" evidence="2">
    <location>
        <position position="303"/>
    </location>
</feature>
<feature type="region of interest" description="Disordered" evidence="1">
    <location>
        <begin position="251"/>
        <end position="278"/>
    </location>
</feature>